<dbReference type="EMBL" id="SMMG02000001">
    <property type="protein sequence ID" value="KAA3486913.1"/>
    <property type="molecule type" value="Genomic_DNA"/>
</dbReference>
<accession>A0A5B6WZM0</accession>
<dbReference type="Pfam" id="PF03732">
    <property type="entry name" value="Retrotrans_gag"/>
    <property type="match status" value="1"/>
</dbReference>
<evidence type="ECO:0000259" key="2">
    <source>
        <dbReference type="Pfam" id="PF03732"/>
    </source>
</evidence>
<organism evidence="3 4">
    <name type="scientific">Gossypium australe</name>
    <dbReference type="NCBI Taxonomy" id="47621"/>
    <lineage>
        <taxon>Eukaryota</taxon>
        <taxon>Viridiplantae</taxon>
        <taxon>Streptophyta</taxon>
        <taxon>Embryophyta</taxon>
        <taxon>Tracheophyta</taxon>
        <taxon>Spermatophyta</taxon>
        <taxon>Magnoliopsida</taxon>
        <taxon>eudicotyledons</taxon>
        <taxon>Gunneridae</taxon>
        <taxon>Pentapetalae</taxon>
        <taxon>rosids</taxon>
        <taxon>malvids</taxon>
        <taxon>Malvales</taxon>
        <taxon>Malvaceae</taxon>
        <taxon>Malvoideae</taxon>
        <taxon>Gossypium</taxon>
    </lineage>
</organism>
<comment type="caution">
    <text evidence="3">The sequence shown here is derived from an EMBL/GenBank/DDBJ whole genome shotgun (WGS) entry which is preliminary data.</text>
</comment>
<evidence type="ECO:0000313" key="4">
    <source>
        <dbReference type="Proteomes" id="UP000325315"/>
    </source>
</evidence>
<dbReference type="InterPro" id="IPR005162">
    <property type="entry name" value="Retrotrans_gag_dom"/>
</dbReference>
<dbReference type="AlphaFoldDB" id="A0A5B6WZM0"/>
<proteinExistence type="predicted"/>
<name>A0A5B6WZM0_9ROSI</name>
<evidence type="ECO:0000313" key="3">
    <source>
        <dbReference type="EMBL" id="KAA3486913.1"/>
    </source>
</evidence>
<feature type="region of interest" description="Disordered" evidence="1">
    <location>
        <begin position="131"/>
        <end position="158"/>
    </location>
</feature>
<feature type="domain" description="Retrotransposon gag" evidence="2">
    <location>
        <begin position="14"/>
        <end position="88"/>
    </location>
</feature>
<dbReference type="PANTHER" id="PTHR34482:SF36">
    <property type="entry name" value="RETROTRANSPOSON GAG DOMAIN-CONTAINING PROTEIN"/>
    <property type="match status" value="1"/>
</dbReference>
<keyword evidence="4" id="KW-1185">Reference proteome</keyword>
<sequence length="158" mass="18048">MGWSDDDKLGCDVSLLTDEAHRCWLTIESGTVSDRLTWDFFLSLFRRKFMGEQYLGAKRWEFMNLVQGTLSLDEYEAEFVWLSQYALKLVAHESIEVFDEFIEKARTLEETSGEEPKVVSFGNVKRTIDAASGSGCKGKRGRFDRSDQRVAGGRGQDR</sequence>
<gene>
    <name evidence="3" type="ORF">EPI10_030781</name>
</gene>
<evidence type="ECO:0000256" key="1">
    <source>
        <dbReference type="SAM" id="MobiDB-lite"/>
    </source>
</evidence>
<dbReference type="OrthoDB" id="2272416at2759"/>
<reference evidence="4" key="1">
    <citation type="journal article" date="2019" name="Plant Biotechnol. J.">
        <title>Genome sequencing of the Australian wild diploid species Gossypium australe highlights disease resistance and delayed gland morphogenesis.</title>
        <authorList>
            <person name="Cai Y."/>
            <person name="Cai X."/>
            <person name="Wang Q."/>
            <person name="Wang P."/>
            <person name="Zhang Y."/>
            <person name="Cai C."/>
            <person name="Xu Y."/>
            <person name="Wang K."/>
            <person name="Zhou Z."/>
            <person name="Wang C."/>
            <person name="Geng S."/>
            <person name="Li B."/>
            <person name="Dong Q."/>
            <person name="Hou Y."/>
            <person name="Wang H."/>
            <person name="Ai P."/>
            <person name="Liu Z."/>
            <person name="Yi F."/>
            <person name="Sun M."/>
            <person name="An G."/>
            <person name="Cheng J."/>
            <person name="Zhang Y."/>
            <person name="Shi Q."/>
            <person name="Xie Y."/>
            <person name="Shi X."/>
            <person name="Chang Y."/>
            <person name="Huang F."/>
            <person name="Chen Y."/>
            <person name="Hong S."/>
            <person name="Mi L."/>
            <person name="Sun Q."/>
            <person name="Zhang L."/>
            <person name="Zhou B."/>
            <person name="Peng R."/>
            <person name="Zhang X."/>
            <person name="Liu F."/>
        </authorList>
    </citation>
    <scope>NUCLEOTIDE SEQUENCE [LARGE SCALE GENOMIC DNA]</scope>
    <source>
        <strain evidence="4">cv. PA1801</strain>
    </source>
</reference>
<dbReference type="Proteomes" id="UP000325315">
    <property type="component" value="Unassembled WGS sequence"/>
</dbReference>
<dbReference type="PANTHER" id="PTHR34482">
    <property type="entry name" value="DNA DAMAGE-INDUCIBLE PROTEIN 1-LIKE"/>
    <property type="match status" value="1"/>
</dbReference>
<protein>
    <submittedName>
        <fullName evidence="3">Putative alpha,alpha-trehalose-phosphate synthase [UDP-forming] 9</fullName>
    </submittedName>
</protein>